<sequence>MKALITILVVGLIALAAWWYLGQGTPATPTNGDNSEPVNGPAMELPAASAARTQAAADAGVAYGDTEVISAVEQEWPDACLGLAGADEMCAQVITTGYEVVVSASGETYTYRTNFDGSVVRRAQ</sequence>
<proteinExistence type="predicted"/>
<dbReference type="EMBL" id="PFBM01000016">
    <property type="protein sequence ID" value="PIR82386.1"/>
    <property type="molecule type" value="Genomic_DNA"/>
</dbReference>
<reference evidence="2" key="1">
    <citation type="submission" date="2017-09" db="EMBL/GenBank/DDBJ databases">
        <title>Depth-based differentiation of microbial function through sediment-hosted aquifers and enrichment of novel symbionts in the deep terrestrial subsurface.</title>
        <authorList>
            <person name="Probst A.J."/>
            <person name="Ladd B."/>
            <person name="Jarett J.K."/>
            <person name="Geller-Mcgrath D.E."/>
            <person name="Sieber C.M.K."/>
            <person name="Emerson J.B."/>
            <person name="Anantharaman K."/>
            <person name="Thomas B.C."/>
            <person name="Malmstrom R."/>
            <person name="Stieglmeier M."/>
            <person name="Klingl A."/>
            <person name="Woyke T."/>
            <person name="Ryan C.M."/>
            <person name="Banfield J.F."/>
        </authorList>
    </citation>
    <scope>NUCLEOTIDE SEQUENCE [LARGE SCALE GENOMIC DNA]</scope>
</reference>
<dbReference type="AlphaFoldDB" id="A0A2H0U9M3"/>
<dbReference type="Proteomes" id="UP000231379">
    <property type="component" value="Unassembled WGS sequence"/>
</dbReference>
<protein>
    <submittedName>
        <fullName evidence="1">Uncharacterized protein</fullName>
    </submittedName>
</protein>
<gene>
    <name evidence="1" type="ORF">COU20_02585</name>
</gene>
<evidence type="ECO:0000313" key="2">
    <source>
        <dbReference type="Proteomes" id="UP000231379"/>
    </source>
</evidence>
<name>A0A2H0U9M3_9BACT</name>
<evidence type="ECO:0000313" key="1">
    <source>
        <dbReference type="EMBL" id="PIR82386.1"/>
    </source>
</evidence>
<comment type="caution">
    <text evidence="1">The sequence shown here is derived from an EMBL/GenBank/DDBJ whole genome shotgun (WGS) entry which is preliminary data.</text>
</comment>
<accession>A0A2H0U9M3</accession>
<organism evidence="1 2">
    <name type="scientific">Candidatus Kaiserbacteria bacterium CG10_big_fil_rev_8_21_14_0_10_59_10</name>
    <dbReference type="NCBI Taxonomy" id="1974612"/>
    <lineage>
        <taxon>Bacteria</taxon>
        <taxon>Candidatus Kaiseribacteriota</taxon>
    </lineage>
</organism>